<evidence type="ECO:0000256" key="1">
    <source>
        <dbReference type="SAM" id="MobiDB-lite"/>
    </source>
</evidence>
<organism evidence="2 3">
    <name type="scientific">Streptomyces aureoversilis</name>
    <dbReference type="NCBI Taxonomy" id="67277"/>
    <lineage>
        <taxon>Bacteria</taxon>
        <taxon>Bacillati</taxon>
        <taxon>Actinomycetota</taxon>
        <taxon>Actinomycetes</taxon>
        <taxon>Kitasatosporales</taxon>
        <taxon>Streptomycetaceae</taxon>
        <taxon>Streptomyces</taxon>
    </lineage>
</organism>
<keyword evidence="3" id="KW-1185">Reference proteome</keyword>
<dbReference type="EMBL" id="JBHSKJ010000017">
    <property type="protein sequence ID" value="MFC5148215.1"/>
    <property type="molecule type" value="Genomic_DNA"/>
</dbReference>
<accession>A0ABW0A6L8</accession>
<name>A0ABW0A6L8_9ACTN</name>
<sequence>MPGLVLHAGAVMMCAHPPGVVTLPAPTQQRVLVSLQPVATVSDVFVVAGCGMLLTPPSPICATVRWFQFSARVLAGGRPVLVQPTPPPSPGPGTGVPAPGPPMVQAMQIKVRAS</sequence>
<gene>
    <name evidence="2" type="ORF">ACFPP6_26445</name>
</gene>
<feature type="region of interest" description="Disordered" evidence="1">
    <location>
        <begin position="80"/>
        <end position="101"/>
    </location>
</feature>
<dbReference type="RefSeq" id="WP_382047179.1">
    <property type="nucleotide sequence ID" value="NZ_JBHSKJ010000017.1"/>
</dbReference>
<evidence type="ECO:0000313" key="2">
    <source>
        <dbReference type="EMBL" id="MFC5148215.1"/>
    </source>
</evidence>
<protein>
    <submittedName>
        <fullName evidence="2">Uncharacterized protein</fullName>
    </submittedName>
</protein>
<reference evidence="3" key="1">
    <citation type="journal article" date="2019" name="Int. J. Syst. Evol. Microbiol.">
        <title>The Global Catalogue of Microorganisms (GCM) 10K type strain sequencing project: providing services to taxonomists for standard genome sequencing and annotation.</title>
        <authorList>
            <consortium name="The Broad Institute Genomics Platform"/>
            <consortium name="The Broad Institute Genome Sequencing Center for Infectious Disease"/>
            <person name="Wu L."/>
            <person name="Ma J."/>
        </authorList>
    </citation>
    <scope>NUCLEOTIDE SEQUENCE [LARGE SCALE GENOMIC DNA]</scope>
    <source>
        <strain evidence="3">CGMCC 4.1641</strain>
    </source>
</reference>
<proteinExistence type="predicted"/>
<dbReference type="Proteomes" id="UP001596222">
    <property type="component" value="Unassembled WGS sequence"/>
</dbReference>
<comment type="caution">
    <text evidence="2">The sequence shown here is derived from an EMBL/GenBank/DDBJ whole genome shotgun (WGS) entry which is preliminary data.</text>
</comment>
<evidence type="ECO:0000313" key="3">
    <source>
        <dbReference type="Proteomes" id="UP001596222"/>
    </source>
</evidence>